<protein>
    <recommendedName>
        <fullName evidence="4">Lipocalin-like domain-containing protein</fullName>
    </recommendedName>
</protein>
<organism evidence="2 3">
    <name type="scientific">Xylanibacter rodentium</name>
    <dbReference type="NCBI Taxonomy" id="2736289"/>
    <lineage>
        <taxon>Bacteria</taxon>
        <taxon>Pseudomonadati</taxon>
        <taxon>Bacteroidota</taxon>
        <taxon>Bacteroidia</taxon>
        <taxon>Bacteroidales</taxon>
        <taxon>Prevotellaceae</taxon>
        <taxon>Xylanibacter</taxon>
    </lineage>
</organism>
<gene>
    <name evidence="2" type="ORF">HPS55_02685</name>
</gene>
<proteinExistence type="predicted"/>
<reference evidence="2 3" key="1">
    <citation type="submission" date="2020-05" db="EMBL/GenBank/DDBJ databases">
        <title>Distinct polysaccharide utilization as determinants for interspecies competition between intestinal Prevotella spp.</title>
        <authorList>
            <person name="Galvez E.J.C."/>
            <person name="Iljazovic A."/>
            <person name="Strowig T."/>
        </authorList>
    </citation>
    <scope>NUCLEOTIDE SEQUENCE [LARGE SCALE GENOMIC DNA]</scope>
    <source>
        <strain evidence="2 3">PROD</strain>
    </source>
</reference>
<dbReference type="RefSeq" id="WP_172175732.1">
    <property type="nucleotide sequence ID" value="NZ_CASGKG010000019.1"/>
</dbReference>
<accession>A0ABX2AUV8</accession>
<keyword evidence="1" id="KW-0732">Signal</keyword>
<name>A0ABX2AUV8_9BACT</name>
<comment type="caution">
    <text evidence="2">The sequence shown here is derived from an EMBL/GenBank/DDBJ whole genome shotgun (WGS) entry which is preliminary data.</text>
</comment>
<feature type="signal peptide" evidence="1">
    <location>
        <begin position="1"/>
        <end position="20"/>
    </location>
</feature>
<dbReference type="EMBL" id="JABKKE010000003">
    <property type="protein sequence ID" value="NPE13243.1"/>
    <property type="molecule type" value="Genomic_DNA"/>
</dbReference>
<dbReference type="PROSITE" id="PS51257">
    <property type="entry name" value="PROKAR_LIPOPROTEIN"/>
    <property type="match status" value="1"/>
</dbReference>
<sequence>MKKVYNYIMVMMLVTFTALSLTSCQDDDVDQAYDMNGIWQGTIEGMYYHDRYGRDGRWDTEIQFVQDGDFSRGGYGEEVDYSYDTHRIYSSQFYWEVRNGRILLEYDDGYSVIIRDYELYPVGSGMRFRGFFDDYKTGEPMASFSLVKVSDWTDWTRSNVGLSSSEDNDDGR</sequence>
<evidence type="ECO:0000313" key="3">
    <source>
        <dbReference type="Proteomes" id="UP001193734"/>
    </source>
</evidence>
<dbReference type="Proteomes" id="UP001193734">
    <property type="component" value="Unassembled WGS sequence"/>
</dbReference>
<feature type="chain" id="PRO_5045185698" description="Lipocalin-like domain-containing protein" evidence="1">
    <location>
        <begin position="21"/>
        <end position="172"/>
    </location>
</feature>
<keyword evidence="3" id="KW-1185">Reference proteome</keyword>
<evidence type="ECO:0000313" key="2">
    <source>
        <dbReference type="EMBL" id="NPE13243.1"/>
    </source>
</evidence>
<evidence type="ECO:0000256" key="1">
    <source>
        <dbReference type="SAM" id="SignalP"/>
    </source>
</evidence>
<dbReference type="GeneID" id="82156664"/>
<evidence type="ECO:0008006" key="4">
    <source>
        <dbReference type="Google" id="ProtNLM"/>
    </source>
</evidence>